<organism evidence="1 2">
    <name type="scientific">Flexivirga endophytica</name>
    <dbReference type="NCBI Taxonomy" id="1849103"/>
    <lineage>
        <taxon>Bacteria</taxon>
        <taxon>Bacillati</taxon>
        <taxon>Actinomycetota</taxon>
        <taxon>Actinomycetes</taxon>
        <taxon>Micrococcales</taxon>
        <taxon>Dermacoccaceae</taxon>
        <taxon>Flexivirga</taxon>
    </lineage>
</organism>
<accession>A0A916SZR7</accession>
<proteinExistence type="predicted"/>
<comment type="caution">
    <text evidence="1">The sequence shown here is derived from an EMBL/GenBank/DDBJ whole genome shotgun (WGS) entry which is preliminary data.</text>
</comment>
<evidence type="ECO:0000313" key="2">
    <source>
        <dbReference type="Proteomes" id="UP000636793"/>
    </source>
</evidence>
<gene>
    <name evidence="1" type="ORF">GCM10011492_09810</name>
</gene>
<dbReference type="AlphaFoldDB" id="A0A916SZR7"/>
<protein>
    <submittedName>
        <fullName evidence="1">Uncharacterized protein</fullName>
    </submittedName>
</protein>
<dbReference type="Proteomes" id="UP000636793">
    <property type="component" value="Unassembled WGS sequence"/>
</dbReference>
<reference evidence="1" key="1">
    <citation type="journal article" date="2014" name="Int. J. Syst. Evol. Microbiol.">
        <title>Complete genome sequence of Corynebacterium casei LMG S-19264T (=DSM 44701T), isolated from a smear-ripened cheese.</title>
        <authorList>
            <consortium name="US DOE Joint Genome Institute (JGI-PGF)"/>
            <person name="Walter F."/>
            <person name="Albersmeier A."/>
            <person name="Kalinowski J."/>
            <person name="Ruckert C."/>
        </authorList>
    </citation>
    <scope>NUCLEOTIDE SEQUENCE</scope>
    <source>
        <strain evidence="1">CGMCC 1.15085</strain>
    </source>
</reference>
<name>A0A916SZR7_9MICO</name>
<dbReference type="RefSeq" id="WP_188835772.1">
    <property type="nucleotide sequence ID" value="NZ_BMHI01000001.1"/>
</dbReference>
<keyword evidence="2" id="KW-1185">Reference proteome</keyword>
<sequence>MNPTAVTLTYAPAAETGNAVVGHADMEHLVAVAESIRNIFDTGPLYEDVRIVGDTARFTVRVTRWPEYGATNLARGLVGRAVSEAGVSGRLIEVACTQR</sequence>
<evidence type="ECO:0000313" key="1">
    <source>
        <dbReference type="EMBL" id="GGB21961.1"/>
    </source>
</evidence>
<dbReference type="EMBL" id="BMHI01000001">
    <property type="protein sequence ID" value="GGB21961.1"/>
    <property type="molecule type" value="Genomic_DNA"/>
</dbReference>
<reference evidence="1" key="2">
    <citation type="submission" date="2020-09" db="EMBL/GenBank/DDBJ databases">
        <authorList>
            <person name="Sun Q."/>
            <person name="Zhou Y."/>
        </authorList>
    </citation>
    <scope>NUCLEOTIDE SEQUENCE</scope>
    <source>
        <strain evidence="1">CGMCC 1.15085</strain>
    </source>
</reference>